<evidence type="ECO:0000256" key="2">
    <source>
        <dbReference type="ARBA" id="ARBA00005684"/>
    </source>
</evidence>
<dbReference type="Gene3D" id="3.20.20.80">
    <property type="entry name" value="Glycosidases"/>
    <property type="match status" value="1"/>
</dbReference>
<evidence type="ECO:0000256" key="3">
    <source>
        <dbReference type="ARBA" id="ARBA00012560"/>
    </source>
</evidence>
<evidence type="ECO:0000256" key="7">
    <source>
        <dbReference type="ARBA" id="ARBA00023277"/>
    </source>
</evidence>
<organism evidence="11 12">
    <name type="scientific">Salmonella enterica I</name>
    <dbReference type="NCBI Taxonomy" id="59201"/>
    <lineage>
        <taxon>Bacteria</taxon>
        <taxon>Pseudomonadati</taxon>
        <taxon>Pseudomonadota</taxon>
        <taxon>Gammaproteobacteria</taxon>
        <taxon>Enterobacterales</taxon>
        <taxon>Enterobacteriaceae</taxon>
        <taxon>Salmonella</taxon>
    </lineage>
</organism>
<evidence type="ECO:0000256" key="4">
    <source>
        <dbReference type="ARBA" id="ARBA00020295"/>
    </source>
</evidence>
<keyword evidence="6 11" id="KW-0808">Transferase</keyword>
<comment type="similarity">
    <text evidence="2">Belongs to the disproportionating enzyme family.</text>
</comment>
<sequence length="156" mass="17570">MPEGYHTLTLTQDEQRTHCRIIVAPPRCYEPQALLEGKKLWGACVQLYTLRSEKNWGIGDFGDLKSMLVDVATRGGAFIGLNPIHALYPANPESASPYSPSSRRWLNVIYIDGQRRRRFPPERRGAGMVANARHTAKSCEQARDAQWGGLRLPLPR</sequence>
<evidence type="ECO:0000313" key="12">
    <source>
        <dbReference type="Proteomes" id="UP000269208"/>
    </source>
</evidence>
<dbReference type="EC" id="2.4.1.25" evidence="3"/>
<dbReference type="GO" id="GO:0004134">
    <property type="term" value="F:4-alpha-glucanotransferase activity"/>
    <property type="evidence" value="ECO:0007669"/>
    <property type="project" value="UniProtKB-EC"/>
</dbReference>
<dbReference type="Pfam" id="PF02446">
    <property type="entry name" value="Glyco_hydro_77"/>
    <property type="match status" value="1"/>
</dbReference>
<evidence type="ECO:0000256" key="6">
    <source>
        <dbReference type="ARBA" id="ARBA00022679"/>
    </source>
</evidence>
<evidence type="ECO:0000256" key="9">
    <source>
        <dbReference type="ARBA" id="ARBA00031501"/>
    </source>
</evidence>
<dbReference type="InterPro" id="IPR048458">
    <property type="entry name" value="MalQ_N"/>
</dbReference>
<dbReference type="InterPro" id="IPR017853">
    <property type="entry name" value="GH"/>
</dbReference>
<evidence type="ECO:0000256" key="5">
    <source>
        <dbReference type="ARBA" id="ARBA00022676"/>
    </source>
</evidence>
<comment type="catalytic activity">
    <reaction evidence="1">
        <text>Transfers a segment of a (1-&gt;4)-alpha-D-glucan to a new position in an acceptor, which may be glucose or a (1-&gt;4)-alpha-D-glucan.</text>
        <dbReference type="EC" id="2.4.1.25"/>
    </reaction>
</comment>
<keyword evidence="7" id="KW-0119">Carbohydrate metabolism</keyword>
<protein>
    <recommendedName>
        <fullName evidence="4">4-alpha-glucanotransferase</fullName>
        <ecNumber evidence="3">2.4.1.25</ecNumber>
    </recommendedName>
    <alternativeName>
        <fullName evidence="8">Amylomaltase</fullName>
    </alternativeName>
    <alternativeName>
        <fullName evidence="9">Disproportionating enzyme</fullName>
    </alternativeName>
</protein>
<dbReference type="PANTHER" id="PTHR32438">
    <property type="entry name" value="4-ALPHA-GLUCANOTRANSFERASE DPE1, CHLOROPLASTIC/AMYLOPLASTIC"/>
    <property type="match status" value="1"/>
</dbReference>
<reference evidence="11 12" key="1">
    <citation type="submission" date="2018-12" db="EMBL/GenBank/DDBJ databases">
        <authorList>
            <consortium name="Pathogen Informatics"/>
        </authorList>
    </citation>
    <scope>NUCLEOTIDE SEQUENCE [LARGE SCALE GENOMIC DNA]</scope>
    <source>
        <strain evidence="11 12">NCTC6754</strain>
    </source>
</reference>
<gene>
    <name evidence="11" type="primary">malQ_2</name>
    <name evidence="11" type="ORF">NCTC6754_02467</name>
</gene>
<evidence type="ECO:0000256" key="1">
    <source>
        <dbReference type="ARBA" id="ARBA00000439"/>
    </source>
</evidence>
<dbReference type="AlphaFoldDB" id="A0A447TTQ0"/>
<accession>A0A447TTQ0</accession>
<dbReference type="GO" id="GO:0005975">
    <property type="term" value="P:carbohydrate metabolic process"/>
    <property type="evidence" value="ECO:0007669"/>
    <property type="project" value="InterPro"/>
</dbReference>
<dbReference type="EMBL" id="LR134190">
    <property type="protein sequence ID" value="VEB52911.1"/>
    <property type="molecule type" value="Genomic_DNA"/>
</dbReference>
<dbReference type="SUPFAM" id="SSF51445">
    <property type="entry name" value="(Trans)glycosidases"/>
    <property type="match status" value="1"/>
</dbReference>
<evidence type="ECO:0000256" key="8">
    <source>
        <dbReference type="ARBA" id="ARBA00031423"/>
    </source>
</evidence>
<proteinExistence type="inferred from homology"/>
<evidence type="ECO:0000259" key="10">
    <source>
        <dbReference type="Pfam" id="PF21226"/>
    </source>
</evidence>
<dbReference type="Pfam" id="PF21226">
    <property type="entry name" value="MalQ_N"/>
    <property type="match status" value="1"/>
</dbReference>
<evidence type="ECO:0000313" key="11">
    <source>
        <dbReference type="EMBL" id="VEB52911.1"/>
    </source>
</evidence>
<keyword evidence="5 11" id="KW-0328">Glycosyltransferase</keyword>
<dbReference type="Proteomes" id="UP000269208">
    <property type="component" value="Chromosome"/>
</dbReference>
<name>A0A447TTQ0_SALET</name>
<dbReference type="InterPro" id="IPR003385">
    <property type="entry name" value="Glyco_hydro_77"/>
</dbReference>
<dbReference type="PANTHER" id="PTHR32438:SF5">
    <property type="entry name" value="4-ALPHA-GLUCANOTRANSFERASE DPE1, CHLOROPLASTIC_AMYLOPLASTIC"/>
    <property type="match status" value="1"/>
</dbReference>
<feature type="domain" description="MalQ N-terminal beta-sandwich" evidence="10">
    <location>
        <begin position="2"/>
        <end position="25"/>
    </location>
</feature>